<accession>A0ABX2EEP1</accession>
<evidence type="ECO:0000313" key="3">
    <source>
        <dbReference type="Proteomes" id="UP000737171"/>
    </source>
</evidence>
<gene>
    <name evidence="2" type="ORF">HLB44_08775</name>
</gene>
<evidence type="ECO:0000256" key="1">
    <source>
        <dbReference type="SAM" id="Phobius"/>
    </source>
</evidence>
<comment type="caution">
    <text evidence="2">The sequence shown here is derived from an EMBL/GenBank/DDBJ whole genome shotgun (WGS) entry which is preliminary data.</text>
</comment>
<keyword evidence="3" id="KW-1185">Reference proteome</keyword>
<feature type="transmembrane region" description="Helical" evidence="1">
    <location>
        <begin position="282"/>
        <end position="305"/>
    </location>
</feature>
<reference evidence="2 3" key="1">
    <citation type="submission" date="2020-05" db="EMBL/GenBank/DDBJ databases">
        <title>Aquincola sp. isolate from soil.</title>
        <authorList>
            <person name="Han J."/>
            <person name="Kim D.-U."/>
        </authorList>
    </citation>
    <scope>NUCLEOTIDE SEQUENCE [LARGE SCALE GENOMIC DNA]</scope>
    <source>
        <strain evidence="2 3">S2</strain>
    </source>
</reference>
<keyword evidence="2" id="KW-0449">Lipoprotein</keyword>
<sequence length="412" mass="43261">MSEAAVALPALRFAPLLRLAWRELWHERGLALCAACVLAATLAPLWTLWGLERGVIGALIARQDGDPLMRLIEPESTGQARFDDAWFTRVRAWPEVAFVMPSVRSAAALVELINDGAPAPITPELRATAAGDPLLAGLPAPSGRSLVLSAEAARKLAAAPGRTLTIPMERQRDGQKETAALEVTLAAVLPLAASDGIAALAPPPLLEAIEAWRDGYLVPALGPTGNGAPPQRTAHARFRLYATSIREVAAISARLENEGVSTRTRAREIEATLGLQRNLRGVLSLIGSAALAGAAIALVALQVATLKRKRRDHALLKLTGHGRGWLIALPGLQAVVVALVGAILALVLYGAAALAVNRYFATQLATGESAVRLNAVDMLAGAAAAIIVSLLPALWGGWRASTVEAADELREQ</sequence>
<keyword evidence="1" id="KW-0812">Transmembrane</keyword>
<dbReference type="Proteomes" id="UP000737171">
    <property type="component" value="Unassembled WGS sequence"/>
</dbReference>
<keyword evidence="1" id="KW-1133">Transmembrane helix</keyword>
<evidence type="ECO:0000313" key="2">
    <source>
        <dbReference type="EMBL" id="NRF67072.1"/>
    </source>
</evidence>
<dbReference type="EMBL" id="JABRWJ010000002">
    <property type="protein sequence ID" value="NRF67072.1"/>
    <property type="molecule type" value="Genomic_DNA"/>
</dbReference>
<protein>
    <submittedName>
        <fullName evidence="2">Lipoprotein ABC transporter permease</fullName>
    </submittedName>
</protein>
<dbReference type="PANTHER" id="PTHR30489">
    <property type="entry name" value="LIPOPROTEIN-RELEASING SYSTEM TRANSMEMBRANE PROTEIN LOLE"/>
    <property type="match status" value="1"/>
</dbReference>
<dbReference type="InterPro" id="IPR051447">
    <property type="entry name" value="Lipoprotein-release_system"/>
</dbReference>
<feature type="transmembrane region" description="Helical" evidence="1">
    <location>
        <begin position="325"/>
        <end position="354"/>
    </location>
</feature>
<dbReference type="PANTHER" id="PTHR30489:SF0">
    <property type="entry name" value="LIPOPROTEIN-RELEASING SYSTEM TRANSMEMBRANE PROTEIN LOLE"/>
    <property type="match status" value="1"/>
</dbReference>
<dbReference type="RefSeq" id="WP_173122157.1">
    <property type="nucleotide sequence ID" value="NZ_JABRWJ010000002.1"/>
</dbReference>
<name>A0ABX2EEP1_9BURK</name>
<proteinExistence type="predicted"/>
<keyword evidence="1" id="KW-0472">Membrane</keyword>
<organism evidence="2 3">
    <name type="scientific">Pseudaquabacterium terrae</name>
    <dbReference type="NCBI Taxonomy" id="2732868"/>
    <lineage>
        <taxon>Bacteria</taxon>
        <taxon>Pseudomonadati</taxon>
        <taxon>Pseudomonadota</taxon>
        <taxon>Betaproteobacteria</taxon>
        <taxon>Burkholderiales</taxon>
        <taxon>Sphaerotilaceae</taxon>
        <taxon>Pseudaquabacterium</taxon>
    </lineage>
</organism>
<feature type="transmembrane region" description="Helical" evidence="1">
    <location>
        <begin position="375"/>
        <end position="395"/>
    </location>
</feature>